<feature type="active site" description="Acyl-thioester intermediate" evidence="2">
    <location>
        <position position="213"/>
    </location>
</feature>
<dbReference type="Gene3D" id="2.40.260.10">
    <property type="entry name" value="Sortase"/>
    <property type="match status" value="1"/>
</dbReference>
<feature type="active site" description="Proton donor/acceptor" evidence="2">
    <location>
        <position position="142"/>
    </location>
</feature>
<dbReference type="KEGG" id="ari:UM93_08960"/>
<evidence type="ECO:0000313" key="4">
    <source>
        <dbReference type="Proteomes" id="UP000061839"/>
    </source>
</evidence>
<keyword evidence="4" id="KW-1185">Reference proteome</keyword>
<dbReference type="RefSeq" id="WP_045075100.1">
    <property type="nucleotide sequence ID" value="NZ_CP011005.1"/>
</dbReference>
<name>A0A0D4BZ85_9MICC</name>
<dbReference type="AlphaFoldDB" id="A0A0D4BZ85"/>
<dbReference type="Pfam" id="PF04203">
    <property type="entry name" value="Sortase"/>
    <property type="match status" value="1"/>
</dbReference>
<dbReference type="GO" id="GO:0016787">
    <property type="term" value="F:hydrolase activity"/>
    <property type="evidence" value="ECO:0007669"/>
    <property type="project" value="UniProtKB-KW"/>
</dbReference>
<proteinExistence type="predicted"/>
<evidence type="ECO:0000256" key="1">
    <source>
        <dbReference type="ARBA" id="ARBA00022801"/>
    </source>
</evidence>
<reference evidence="3 4" key="1">
    <citation type="journal article" date="2015" name="Genome Announc.">
        <title>Complete Genome Sequencing of Protease-Producing Novel Arthrobacter sp. Strain IHBB 11108 Using PacBio Single-Molecule Real-Time Sequencing Technology.</title>
        <authorList>
            <person name="Kiran S."/>
            <person name="Swarnkar M.K."/>
            <person name="Pal M."/>
            <person name="Thakur R."/>
            <person name="Tewari R."/>
            <person name="Singh A.K."/>
            <person name="Gulati A."/>
        </authorList>
    </citation>
    <scope>NUCLEOTIDE SEQUENCE [LARGE SCALE GENOMIC DNA]</scope>
    <source>
        <strain evidence="3 4">IHBB 11108</strain>
    </source>
</reference>
<dbReference type="EMBL" id="CP011005">
    <property type="protein sequence ID" value="AJT41609.1"/>
    <property type="molecule type" value="Genomic_DNA"/>
</dbReference>
<gene>
    <name evidence="3" type="ORF">UM93_08960</name>
</gene>
<protein>
    <recommendedName>
        <fullName evidence="5">Sortase</fullName>
    </recommendedName>
</protein>
<dbReference type="OrthoDB" id="4425249at2"/>
<dbReference type="STRING" id="1618207.UM93_08960"/>
<dbReference type="HOGENOM" id="CLU_062592_3_1_11"/>
<dbReference type="CDD" id="cd05829">
    <property type="entry name" value="Sortase_F"/>
    <property type="match status" value="1"/>
</dbReference>
<sequence length="235" mass="25263">MAKRWLRIGLLGALLACLAGIALVLSQIFAPGSLPAVGALLPMLPAASAPATSAKPLADQVSVLDSAVANNTQEQQFAQQPPRPDQPLRVLSTELGLNVPILPSRLPADRRFNPPSNVLAYWLDEYGSAGPAAKNTLYLAAHSWNDGYAAFNPLMNIAAGTARVRIGQQLTILTSTGNYRYRVTQVADYRKSSITSEKELWKAIPGRLVLVTCFQLNDAGANRNLVIYAQLEKGT</sequence>
<dbReference type="Proteomes" id="UP000061839">
    <property type="component" value="Chromosome"/>
</dbReference>
<evidence type="ECO:0000256" key="2">
    <source>
        <dbReference type="PIRSR" id="PIRSR605754-1"/>
    </source>
</evidence>
<organism evidence="3 4">
    <name type="scientific">Psychromicrobium lacuslunae</name>
    <dbReference type="NCBI Taxonomy" id="1618207"/>
    <lineage>
        <taxon>Bacteria</taxon>
        <taxon>Bacillati</taxon>
        <taxon>Actinomycetota</taxon>
        <taxon>Actinomycetes</taxon>
        <taxon>Micrococcales</taxon>
        <taxon>Micrococcaceae</taxon>
        <taxon>Psychromicrobium</taxon>
    </lineage>
</organism>
<dbReference type="PATRIC" id="fig|1618207.4.peg.1816"/>
<keyword evidence="1" id="KW-0378">Hydrolase</keyword>
<dbReference type="InterPro" id="IPR023365">
    <property type="entry name" value="Sortase_dom-sf"/>
</dbReference>
<dbReference type="InterPro" id="IPR005754">
    <property type="entry name" value="Sortase"/>
</dbReference>
<evidence type="ECO:0008006" key="5">
    <source>
        <dbReference type="Google" id="ProtNLM"/>
    </source>
</evidence>
<dbReference type="SUPFAM" id="SSF63817">
    <property type="entry name" value="Sortase"/>
    <property type="match status" value="1"/>
</dbReference>
<accession>A0A0D4BZ85</accession>
<evidence type="ECO:0000313" key="3">
    <source>
        <dbReference type="EMBL" id="AJT41609.1"/>
    </source>
</evidence>
<dbReference type="InterPro" id="IPR042001">
    <property type="entry name" value="Sortase_F"/>
</dbReference>